<sequence length="68" mass="7604">MPYVIVFQDYFTKYGEADFISDTYPAIVSRISPLPLQIISPIYFCCIAPVCSHKQALCMAVCAVNVHT</sequence>
<organism evidence="1 2">
    <name type="scientific">Romanomermis culicivorax</name>
    <name type="common">Nematode worm</name>
    <dbReference type="NCBI Taxonomy" id="13658"/>
    <lineage>
        <taxon>Eukaryota</taxon>
        <taxon>Metazoa</taxon>
        <taxon>Ecdysozoa</taxon>
        <taxon>Nematoda</taxon>
        <taxon>Enoplea</taxon>
        <taxon>Dorylaimia</taxon>
        <taxon>Mermithida</taxon>
        <taxon>Mermithoidea</taxon>
        <taxon>Mermithidae</taxon>
        <taxon>Romanomermis</taxon>
    </lineage>
</organism>
<accession>A0A915HVJ0</accession>
<dbReference type="AlphaFoldDB" id="A0A915HVJ0"/>
<dbReference type="WBParaSite" id="nRc.2.0.1.t05562-RA">
    <property type="protein sequence ID" value="nRc.2.0.1.t05562-RA"/>
    <property type="gene ID" value="nRc.2.0.1.g05562"/>
</dbReference>
<proteinExistence type="predicted"/>
<protein>
    <submittedName>
        <fullName evidence="2">Uncharacterized protein</fullName>
    </submittedName>
</protein>
<dbReference type="Proteomes" id="UP000887565">
    <property type="component" value="Unplaced"/>
</dbReference>
<keyword evidence="1" id="KW-1185">Reference proteome</keyword>
<evidence type="ECO:0000313" key="2">
    <source>
        <dbReference type="WBParaSite" id="nRc.2.0.1.t05562-RA"/>
    </source>
</evidence>
<name>A0A915HVJ0_ROMCU</name>
<reference evidence="2" key="1">
    <citation type="submission" date="2022-11" db="UniProtKB">
        <authorList>
            <consortium name="WormBaseParasite"/>
        </authorList>
    </citation>
    <scope>IDENTIFICATION</scope>
</reference>
<evidence type="ECO:0000313" key="1">
    <source>
        <dbReference type="Proteomes" id="UP000887565"/>
    </source>
</evidence>